<accession>A0A840UI91</accession>
<comment type="caution">
    <text evidence="1">The sequence shown here is derived from an EMBL/GenBank/DDBJ whole genome shotgun (WGS) entry which is preliminary data.</text>
</comment>
<evidence type="ECO:0008006" key="3">
    <source>
        <dbReference type="Google" id="ProtNLM"/>
    </source>
</evidence>
<keyword evidence="2" id="KW-1185">Reference proteome</keyword>
<dbReference type="RefSeq" id="WP_183859122.1">
    <property type="nucleotide sequence ID" value="NZ_JACHFH010000003.1"/>
</dbReference>
<name>A0A840UI91_9FIRM</name>
<evidence type="ECO:0000313" key="1">
    <source>
        <dbReference type="EMBL" id="MBB5335277.1"/>
    </source>
</evidence>
<organism evidence="1 2">
    <name type="scientific">Pectinatus brassicae</name>
    <dbReference type="NCBI Taxonomy" id="862415"/>
    <lineage>
        <taxon>Bacteria</taxon>
        <taxon>Bacillati</taxon>
        <taxon>Bacillota</taxon>
        <taxon>Negativicutes</taxon>
        <taxon>Selenomonadales</taxon>
        <taxon>Selenomonadaceae</taxon>
        <taxon>Pectinatus</taxon>
    </lineage>
</organism>
<gene>
    <name evidence="1" type="ORF">HNR32_000397</name>
</gene>
<dbReference type="EMBL" id="JACHFH010000003">
    <property type="protein sequence ID" value="MBB5335277.1"/>
    <property type="molecule type" value="Genomic_DNA"/>
</dbReference>
<proteinExistence type="predicted"/>
<reference evidence="1 2" key="1">
    <citation type="submission" date="2020-08" db="EMBL/GenBank/DDBJ databases">
        <title>Genomic Encyclopedia of Type Strains, Phase IV (KMG-IV): sequencing the most valuable type-strain genomes for metagenomic binning, comparative biology and taxonomic classification.</title>
        <authorList>
            <person name="Goeker M."/>
        </authorList>
    </citation>
    <scope>NUCLEOTIDE SEQUENCE [LARGE SCALE GENOMIC DNA]</scope>
    <source>
        <strain evidence="1 2">DSM 24661</strain>
    </source>
</reference>
<dbReference type="Pfam" id="PF16161">
    <property type="entry name" value="DUF4867"/>
    <property type="match status" value="1"/>
</dbReference>
<evidence type="ECO:0000313" key="2">
    <source>
        <dbReference type="Proteomes" id="UP000559117"/>
    </source>
</evidence>
<protein>
    <recommendedName>
        <fullName evidence="3">DUF4867 domain-containing protein</fullName>
    </recommendedName>
</protein>
<dbReference type="InterPro" id="IPR032358">
    <property type="entry name" value="DUF4867"/>
</dbReference>
<dbReference type="Proteomes" id="UP000559117">
    <property type="component" value="Unassembled WGS sequence"/>
</dbReference>
<sequence>MKQVTDKAFNKYGRVLELATDKFVQTIEQAAQTKENTVVYEPSVEVFEKLDIFTDLQKNIYGDMPIEFGHCSGFNKKLNAVEYHRSSEIDIAGTDMILMLGQQQDIDYSNNTYNTENIEIFFVPKGTAVELYATTLHFAPCSVDGKEFRCGVILPKATNEALSFKPEPKGEDRLLFAVNKWLIAHADSGLQKDGAWIGLQGDNITVTD</sequence>
<dbReference type="AlphaFoldDB" id="A0A840UI91"/>